<comment type="caution">
    <text evidence="1">The sequence shown here is derived from an EMBL/GenBank/DDBJ whole genome shotgun (WGS) entry which is preliminary data.</text>
</comment>
<gene>
    <name evidence="1" type="ORF">HWN36_07545</name>
</gene>
<dbReference type="AlphaFoldDB" id="A0A7K4HPG2"/>
<sequence length="251" mass="27514">MEPEEGPVAFIDMEFGHVYGTHRKIVMPIEVGVVTYDPVADCAAFVGRTFAHDLEVEIWRSSTDNLGRRTGVMTTVANPGQGTGGLPYDPRFRLNRAGWREARAAAASSFADLALFMDALCARHDPAAFTFFARSMECRALDRAGFDLGPYACTDLQREVGAALGMKNFLSLDRAGCIIGFGKGAGAIRSKHYRYPVPDRYSPFLSPHRAVGDAARIFLLAREFYASRESFLEEAEAYFSVCDGTSACPRA</sequence>
<keyword evidence="2" id="KW-1185">Reference proteome</keyword>
<organism evidence="1 2">
    <name type="scientific">Methanofollis tationis</name>
    <dbReference type="NCBI Taxonomy" id="81417"/>
    <lineage>
        <taxon>Archaea</taxon>
        <taxon>Methanobacteriati</taxon>
        <taxon>Methanobacteriota</taxon>
        <taxon>Stenosarchaea group</taxon>
        <taxon>Methanomicrobia</taxon>
        <taxon>Methanomicrobiales</taxon>
        <taxon>Methanomicrobiaceae</taxon>
        <taxon>Methanofollis</taxon>
    </lineage>
</organism>
<name>A0A7K4HPG2_9EURY</name>
<dbReference type="RefSeq" id="WP_176788788.1">
    <property type="nucleotide sequence ID" value="NZ_JABXWR010000001.1"/>
</dbReference>
<evidence type="ECO:0000313" key="1">
    <source>
        <dbReference type="EMBL" id="NVO67164.1"/>
    </source>
</evidence>
<proteinExistence type="predicted"/>
<evidence type="ECO:0000313" key="2">
    <source>
        <dbReference type="Proteomes" id="UP000570823"/>
    </source>
</evidence>
<reference evidence="1 2" key="1">
    <citation type="submission" date="2020-06" db="EMBL/GenBank/DDBJ databases">
        <title>Methanofollis fontis sp. nov., a methanogen isolated from marine sediments near a cold seep at Four-Way Closure Ridge offshore southwestern Taiwan.</title>
        <authorList>
            <person name="Chen S.-C."/>
            <person name="Teng N.-H."/>
            <person name="Lin Y.-S."/>
            <person name="Lai M.-C."/>
            <person name="Chen H.-H."/>
            <person name="Wang C.-C."/>
        </authorList>
    </citation>
    <scope>NUCLEOTIDE SEQUENCE [LARGE SCALE GENOMIC DNA]</scope>
    <source>
        <strain evidence="1 2">DSM 2702</strain>
    </source>
</reference>
<dbReference type="EMBL" id="JABXWR010000001">
    <property type="protein sequence ID" value="NVO67164.1"/>
    <property type="molecule type" value="Genomic_DNA"/>
</dbReference>
<protein>
    <recommendedName>
        <fullName evidence="3">3'-5' exonuclease</fullName>
    </recommendedName>
</protein>
<dbReference type="Proteomes" id="UP000570823">
    <property type="component" value="Unassembled WGS sequence"/>
</dbReference>
<evidence type="ECO:0008006" key="3">
    <source>
        <dbReference type="Google" id="ProtNLM"/>
    </source>
</evidence>
<dbReference type="OrthoDB" id="106340at2157"/>
<accession>A0A7K4HPG2</accession>